<dbReference type="AlphaFoldDB" id="A0A420IGS6"/>
<dbReference type="EMBL" id="MCBR01008839">
    <property type="protein sequence ID" value="RKF73745.1"/>
    <property type="molecule type" value="Genomic_DNA"/>
</dbReference>
<comment type="caution">
    <text evidence="1">The sequence shown here is derived from an EMBL/GenBank/DDBJ whole genome shotgun (WGS) entry which is preliminary data.</text>
</comment>
<proteinExistence type="predicted"/>
<evidence type="ECO:0000313" key="1">
    <source>
        <dbReference type="EMBL" id="RKF73745.1"/>
    </source>
</evidence>
<gene>
    <name evidence="1" type="ORF">GcC1_088008</name>
</gene>
<dbReference type="OrthoDB" id="10609998at2759"/>
<evidence type="ECO:0000313" key="2">
    <source>
        <dbReference type="Proteomes" id="UP000285405"/>
    </source>
</evidence>
<sequence length="116" mass="13609">MLKGTALNHFYTSIKTNLRIIQLFETCENMREKFEGEDFKTKMLTKLNNNKLKTVISRNMGKDIEACFQIPIKELRANKMTLKINLQDESFLQNKLLTAYCNFHILKAMITAIKFQ</sequence>
<accession>A0A420IGS6</accession>
<name>A0A420IGS6_9PEZI</name>
<reference evidence="1 2" key="1">
    <citation type="journal article" date="2018" name="BMC Genomics">
        <title>Comparative genome analyses reveal sequence features reflecting distinct modes of host-adaptation between dicot and monocot powdery mildew.</title>
        <authorList>
            <person name="Wu Y."/>
            <person name="Ma X."/>
            <person name="Pan Z."/>
            <person name="Kale S.D."/>
            <person name="Song Y."/>
            <person name="King H."/>
            <person name="Zhang Q."/>
            <person name="Presley C."/>
            <person name="Deng X."/>
            <person name="Wei C.I."/>
            <person name="Xiao S."/>
        </authorList>
    </citation>
    <scope>NUCLEOTIDE SEQUENCE [LARGE SCALE GENOMIC DNA]</scope>
    <source>
        <strain evidence="1">UCSC1</strain>
    </source>
</reference>
<protein>
    <submittedName>
        <fullName evidence="1">Uncharacterized protein</fullName>
    </submittedName>
</protein>
<organism evidence="1 2">
    <name type="scientific">Golovinomyces cichoracearum</name>
    <dbReference type="NCBI Taxonomy" id="62708"/>
    <lineage>
        <taxon>Eukaryota</taxon>
        <taxon>Fungi</taxon>
        <taxon>Dikarya</taxon>
        <taxon>Ascomycota</taxon>
        <taxon>Pezizomycotina</taxon>
        <taxon>Leotiomycetes</taxon>
        <taxon>Erysiphales</taxon>
        <taxon>Erysiphaceae</taxon>
        <taxon>Golovinomyces</taxon>
    </lineage>
</organism>
<dbReference type="Proteomes" id="UP000285405">
    <property type="component" value="Unassembled WGS sequence"/>
</dbReference>